<feature type="region of interest" description="Disordered" evidence="4">
    <location>
        <begin position="617"/>
        <end position="636"/>
    </location>
</feature>
<dbReference type="GO" id="GO:0001682">
    <property type="term" value="P:tRNA 5'-leader removal"/>
    <property type="evidence" value="ECO:0007669"/>
    <property type="project" value="InterPro"/>
</dbReference>
<sequence length="914" mass="101029">MPPKPSGGPSGPANKRQKTGDANSKPNGRSDNFNANNQKRSRLVAARTIPAQPAHAALKDGELDLQAFVAAHEFEIRSLEQSMATSKASASTRAFQQVPRDLRRRTASHNPKRVPRRLRTRARREMAEDNTPTVEARSRRPRTTRAQIRAETSRRLRILATRKQKKRLEQAKAAGKDPSAVQDPGVVGRTPRPKIRRDALNDPPKPAPKYRKRQISKTWLPTHLWHAKRARMTEPSNPLWRFAIPLTPNEKIYRPTHRAQGHRGAVLWDMTYMSTIGVFGNPAGLERVLRRIGVSADSCWNARGADWRKGTRSWTGNLSRDTSQSRRQICPATILWNPSSTEPESDTPQRSVQRQVMIRIHPAAFLEVFRELLRLSKMENPRVFIEDLRFEIGSIEVTGPASTETLMGVLTPYSGPQGEINKHARLFQSLKGLTNPASLPVNSVLGFSIQDPRLRHPPRRIEWPDDEQAEMSLLDTISKWPAHEELKPHDIYDRNLRHKASCLPSQKAINRRKSATAPGKFLAPTSLDPPIPIALLATRKGIGGQAQGTWTLLAPWKCILPLWYSLVHVPLTSGGNPRFAGLDEQMQVAFERGASWFPADYAWTDAGAQWELDQRARRKRDWEKRPKSKRPEWQSLDLGAGRKGEVGDGLACDWEFLFGLARPGALQASPQGESQDDADAMDVDEPSPAPEVEPHATSLHLLRHVSKATYNTLLSPDASPCSIPNAVINVRITIAGRGTVGPCARIYRLPTSPVTVPASSEVEVPLSIPHPDATPPTLPHDLRAQWLTRLHSPPSSQPKSTAASLAAFLDVDARKQLLAQDLTTQPADPDWPGAAHPNQRSIGGCHPLVPDAADLIGFVTSGSFNLSLGRGSAIGSLALDKILPGVRGDPQGGHVCIVRDAGQNVGWVARWEVI</sequence>
<name>A0A8K0WKN7_9HYPO</name>
<dbReference type="GO" id="GO:0000172">
    <property type="term" value="C:ribonuclease MRP complex"/>
    <property type="evidence" value="ECO:0007669"/>
    <property type="project" value="InterPro"/>
</dbReference>
<feature type="region of interest" description="Disordered" evidence="4">
    <location>
        <begin position="1"/>
        <end position="43"/>
    </location>
</feature>
<dbReference type="PANTHER" id="PTHR22731">
    <property type="entry name" value="RIBONUCLEASES P/MRP PROTEIN SUBUNIT POP1"/>
    <property type="match status" value="1"/>
</dbReference>
<dbReference type="Pfam" id="PF22770">
    <property type="entry name" value="POP1_C"/>
    <property type="match status" value="1"/>
</dbReference>
<proteinExistence type="predicted"/>
<comment type="caution">
    <text evidence="8">The sequence shown here is derived from an EMBL/GenBank/DDBJ whole genome shotgun (WGS) entry which is preliminary data.</text>
</comment>
<reference evidence="8" key="1">
    <citation type="journal article" date="2021" name="Nat. Commun.">
        <title>Genetic determinants of endophytism in the Arabidopsis root mycobiome.</title>
        <authorList>
            <person name="Mesny F."/>
            <person name="Miyauchi S."/>
            <person name="Thiergart T."/>
            <person name="Pickel B."/>
            <person name="Atanasova L."/>
            <person name="Karlsson M."/>
            <person name="Huettel B."/>
            <person name="Barry K.W."/>
            <person name="Haridas S."/>
            <person name="Chen C."/>
            <person name="Bauer D."/>
            <person name="Andreopoulos W."/>
            <person name="Pangilinan J."/>
            <person name="LaButti K."/>
            <person name="Riley R."/>
            <person name="Lipzen A."/>
            <person name="Clum A."/>
            <person name="Drula E."/>
            <person name="Henrissat B."/>
            <person name="Kohler A."/>
            <person name="Grigoriev I.V."/>
            <person name="Martin F.M."/>
            <person name="Hacquard S."/>
        </authorList>
    </citation>
    <scope>NUCLEOTIDE SEQUENCE</scope>
    <source>
        <strain evidence="8">MPI-CAGE-CH-0235</strain>
    </source>
</reference>
<comment type="subcellular location">
    <subcellularLocation>
        <location evidence="1">Nucleus</location>
    </subcellularLocation>
</comment>
<keyword evidence="2" id="KW-0819">tRNA processing</keyword>
<dbReference type="OrthoDB" id="442863at2759"/>
<feature type="compositionally biased region" description="Basic residues" evidence="4">
    <location>
        <begin position="102"/>
        <end position="122"/>
    </location>
</feature>
<organism evidence="8 9">
    <name type="scientific">Stachybotrys elegans</name>
    <dbReference type="NCBI Taxonomy" id="80388"/>
    <lineage>
        <taxon>Eukaryota</taxon>
        <taxon>Fungi</taxon>
        <taxon>Dikarya</taxon>
        <taxon>Ascomycota</taxon>
        <taxon>Pezizomycotina</taxon>
        <taxon>Sordariomycetes</taxon>
        <taxon>Hypocreomycetidae</taxon>
        <taxon>Hypocreales</taxon>
        <taxon>Stachybotryaceae</taxon>
        <taxon>Stachybotrys</taxon>
    </lineage>
</organism>
<accession>A0A8K0WKN7</accession>
<evidence type="ECO:0000256" key="3">
    <source>
        <dbReference type="ARBA" id="ARBA00023242"/>
    </source>
</evidence>
<dbReference type="Pfam" id="PF06978">
    <property type="entry name" value="POP1_N"/>
    <property type="match status" value="1"/>
</dbReference>
<evidence type="ECO:0000259" key="5">
    <source>
        <dbReference type="Pfam" id="PF06978"/>
    </source>
</evidence>
<dbReference type="EMBL" id="JAGPNK010000020">
    <property type="protein sequence ID" value="KAH7304950.1"/>
    <property type="molecule type" value="Genomic_DNA"/>
</dbReference>
<dbReference type="Proteomes" id="UP000813444">
    <property type="component" value="Unassembled WGS sequence"/>
</dbReference>
<dbReference type="Pfam" id="PF08170">
    <property type="entry name" value="POPLD"/>
    <property type="match status" value="1"/>
</dbReference>
<feature type="compositionally biased region" description="Polar residues" evidence="4">
    <location>
        <begin position="20"/>
        <end position="38"/>
    </location>
</feature>
<gene>
    <name evidence="8" type="ORF">B0I35DRAFT_444502</name>
</gene>
<dbReference type="AlphaFoldDB" id="A0A8K0WKN7"/>
<feature type="region of interest" description="Disordered" evidence="4">
    <location>
        <begin position="84"/>
        <end position="212"/>
    </location>
</feature>
<dbReference type="PANTHER" id="PTHR22731:SF3">
    <property type="entry name" value="RIBONUCLEASES P_MRP PROTEIN SUBUNIT POP1"/>
    <property type="match status" value="1"/>
</dbReference>
<dbReference type="InterPro" id="IPR009723">
    <property type="entry name" value="Pop1_N"/>
</dbReference>
<feature type="domain" description="Pop1 N-terminal" evidence="5">
    <location>
        <begin position="68"/>
        <end position="279"/>
    </location>
</feature>
<feature type="compositionally biased region" description="Acidic residues" evidence="4">
    <location>
        <begin position="674"/>
        <end position="685"/>
    </location>
</feature>
<evidence type="ECO:0000313" key="8">
    <source>
        <dbReference type="EMBL" id="KAH7304950.1"/>
    </source>
</evidence>
<evidence type="ECO:0000313" key="9">
    <source>
        <dbReference type="Proteomes" id="UP000813444"/>
    </source>
</evidence>
<dbReference type="InterPro" id="IPR012590">
    <property type="entry name" value="POPLD_dom"/>
</dbReference>
<evidence type="ECO:0000256" key="1">
    <source>
        <dbReference type="ARBA" id="ARBA00004123"/>
    </source>
</evidence>
<protein>
    <submittedName>
        <fullName evidence="8">Ribonucleases P/MRP protein subunit POP1-domain-containing protein</fullName>
    </submittedName>
</protein>
<keyword evidence="9" id="KW-1185">Reference proteome</keyword>
<feature type="compositionally biased region" description="Basic residues" evidence="4">
    <location>
        <begin position="155"/>
        <end position="166"/>
    </location>
</feature>
<evidence type="ECO:0000256" key="2">
    <source>
        <dbReference type="ARBA" id="ARBA00022694"/>
    </source>
</evidence>
<feature type="domain" description="POP1 C-terminal" evidence="7">
    <location>
        <begin position="726"/>
        <end position="913"/>
    </location>
</feature>
<evidence type="ECO:0000259" key="6">
    <source>
        <dbReference type="Pfam" id="PF08170"/>
    </source>
</evidence>
<feature type="region of interest" description="Disordered" evidence="4">
    <location>
        <begin position="667"/>
        <end position="693"/>
    </location>
</feature>
<keyword evidence="3" id="KW-0539">Nucleus</keyword>
<dbReference type="GO" id="GO:0005655">
    <property type="term" value="C:nucleolar ribonuclease P complex"/>
    <property type="evidence" value="ECO:0007669"/>
    <property type="project" value="InterPro"/>
</dbReference>
<feature type="compositionally biased region" description="Basic and acidic residues" evidence="4">
    <location>
        <begin position="617"/>
        <end position="632"/>
    </location>
</feature>
<dbReference type="InterPro" id="IPR055079">
    <property type="entry name" value="POP1_C"/>
</dbReference>
<feature type="compositionally biased region" description="Polar residues" evidence="4">
    <location>
        <begin position="84"/>
        <end position="95"/>
    </location>
</feature>
<evidence type="ECO:0000256" key="4">
    <source>
        <dbReference type="SAM" id="MobiDB-lite"/>
    </source>
</evidence>
<evidence type="ECO:0000259" key="7">
    <source>
        <dbReference type="Pfam" id="PF22770"/>
    </source>
</evidence>
<feature type="domain" description="POPLD" evidence="6">
    <location>
        <begin position="549"/>
        <end position="654"/>
    </location>
</feature>
<dbReference type="InterPro" id="IPR039182">
    <property type="entry name" value="Pop1"/>
</dbReference>